<gene>
    <name evidence="1" type="ORF">KIPB_006665</name>
</gene>
<dbReference type="AlphaFoldDB" id="A0A9K3CYW5"/>
<protein>
    <submittedName>
        <fullName evidence="1">Uncharacterized protein</fullName>
    </submittedName>
</protein>
<reference evidence="1 2" key="1">
    <citation type="journal article" date="2018" name="PLoS ONE">
        <title>The draft genome of Kipferlia bialata reveals reductive genome evolution in fornicate parasites.</title>
        <authorList>
            <person name="Tanifuji G."/>
            <person name="Takabayashi S."/>
            <person name="Kume K."/>
            <person name="Takagi M."/>
            <person name="Nakayama T."/>
            <person name="Kamikawa R."/>
            <person name="Inagaki Y."/>
            <person name="Hashimoto T."/>
        </authorList>
    </citation>
    <scope>NUCLEOTIDE SEQUENCE [LARGE SCALE GENOMIC DNA]</scope>
    <source>
        <strain evidence="1">NY0173</strain>
    </source>
</reference>
<comment type="caution">
    <text evidence="1">The sequence shown here is derived from an EMBL/GenBank/DDBJ whole genome shotgun (WGS) entry which is preliminary data.</text>
</comment>
<evidence type="ECO:0000313" key="1">
    <source>
        <dbReference type="EMBL" id="GIQ85055.1"/>
    </source>
</evidence>
<proteinExistence type="predicted"/>
<keyword evidence="2" id="KW-1185">Reference proteome</keyword>
<evidence type="ECO:0000313" key="2">
    <source>
        <dbReference type="Proteomes" id="UP000265618"/>
    </source>
</evidence>
<sequence length="129" mass="14668">MPVPTLAFTRPKKDYKRPYEFFSVDAQDYHVEIRHFTDVHYALRAKVIDQAVQVTAESCTADSQTPYARTRHNVTQHDPPLLRESDVQKTLGDPEFGAFLSNASSIMMEAIEANRLADPVKVQQNGIIY</sequence>
<name>A0A9K3CYW5_9EUKA</name>
<dbReference type="Proteomes" id="UP000265618">
    <property type="component" value="Unassembled WGS sequence"/>
</dbReference>
<dbReference type="EMBL" id="BDIP01001743">
    <property type="protein sequence ID" value="GIQ85055.1"/>
    <property type="molecule type" value="Genomic_DNA"/>
</dbReference>
<organism evidence="1 2">
    <name type="scientific">Kipferlia bialata</name>
    <dbReference type="NCBI Taxonomy" id="797122"/>
    <lineage>
        <taxon>Eukaryota</taxon>
        <taxon>Metamonada</taxon>
        <taxon>Carpediemonas-like organisms</taxon>
        <taxon>Kipferlia</taxon>
    </lineage>
</organism>
<accession>A0A9K3CYW5</accession>